<evidence type="ECO:0000313" key="2">
    <source>
        <dbReference type="Proteomes" id="UP001497453"/>
    </source>
</evidence>
<evidence type="ECO:0000313" key="1">
    <source>
        <dbReference type="EMBL" id="CAL1706584.1"/>
    </source>
</evidence>
<dbReference type="SUPFAM" id="SSF52047">
    <property type="entry name" value="RNI-like"/>
    <property type="match status" value="1"/>
</dbReference>
<protein>
    <recommendedName>
        <fullName evidence="3">F-box domain-containing protein</fullName>
    </recommendedName>
</protein>
<organism evidence="1 2">
    <name type="scientific">Somion occarium</name>
    <dbReference type="NCBI Taxonomy" id="3059160"/>
    <lineage>
        <taxon>Eukaryota</taxon>
        <taxon>Fungi</taxon>
        <taxon>Dikarya</taxon>
        <taxon>Basidiomycota</taxon>
        <taxon>Agaricomycotina</taxon>
        <taxon>Agaricomycetes</taxon>
        <taxon>Polyporales</taxon>
        <taxon>Cerrenaceae</taxon>
        <taxon>Somion</taxon>
    </lineage>
</organism>
<accession>A0ABP1DIU7</accession>
<keyword evidence="2" id="KW-1185">Reference proteome</keyword>
<dbReference type="EMBL" id="OZ037947">
    <property type="protein sequence ID" value="CAL1706584.1"/>
    <property type="molecule type" value="Genomic_DNA"/>
</dbReference>
<reference evidence="2" key="1">
    <citation type="submission" date="2024-04" db="EMBL/GenBank/DDBJ databases">
        <authorList>
            <person name="Shaw F."/>
            <person name="Minotto A."/>
        </authorList>
    </citation>
    <scope>NUCLEOTIDE SEQUENCE [LARGE SCALE GENOMIC DNA]</scope>
</reference>
<proteinExistence type="predicted"/>
<sequence>MLALPGPPGWTPEPFSYHYTPAPPIFPVEVFERIIDFCAHPANLPNALSDSRATLRIWALTCTALLRRSRYHLWREIRLRDAEEVNALVRTLRNNTHIHTFIRFLDVWLDAPSSIFTSLMIAKLPHLQYIHISGERPLRHKDFFPTMKQFKTVTMLWISFRIQAQQLMRLLCCFPNLQFLRLDGEDDCYAPIPRAKHYAPKFQLECLQFKFSSRESQIKAWRYVLRCLADAPGCLNSLKILDLDFHDTWDGMHFDMERISFILSAAHATLVEVVITHSHDWNTEDQGENFPNAINFLSFSDNAALRRLIIRFDWIGQKDLSGLLQVLETIPAGVLECLAMEFRKMSLLEIDSLWWQDLDKLLCSDRFKSLHSVELSYSDGKFAEVLTGLKAKGILRLALPSNLPVGRWMRRRDFWL</sequence>
<dbReference type="Proteomes" id="UP001497453">
    <property type="component" value="Chromosome 4"/>
</dbReference>
<gene>
    <name evidence="1" type="ORF">GFSPODELE1_LOCUS5943</name>
</gene>
<name>A0ABP1DIU7_9APHY</name>
<evidence type="ECO:0008006" key="3">
    <source>
        <dbReference type="Google" id="ProtNLM"/>
    </source>
</evidence>